<reference evidence="2" key="1">
    <citation type="submission" date="2020-10" db="EMBL/GenBank/DDBJ databases">
        <authorList>
            <person name="Kikuchi T."/>
        </authorList>
    </citation>
    <scope>NUCLEOTIDE SEQUENCE</scope>
    <source>
        <strain evidence="2">NKZ352</strain>
    </source>
</reference>
<comment type="caution">
    <text evidence="2">The sequence shown here is derived from an EMBL/GenBank/DDBJ whole genome shotgun (WGS) entry which is preliminary data.</text>
</comment>
<keyword evidence="3" id="KW-1185">Reference proteome</keyword>
<dbReference type="EMBL" id="CAJGYM010000038">
    <property type="protein sequence ID" value="CAD6193780.1"/>
    <property type="molecule type" value="Genomic_DNA"/>
</dbReference>
<evidence type="ECO:0000256" key="1">
    <source>
        <dbReference type="SAM" id="Phobius"/>
    </source>
</evidence>
<evidence type="ECO:0000313" key="2">
    <source>
        <dbReference type="EMBL" id="CAD6193780.1"/>
    </source>
</evidence>
<feature type="transmembrane region" description="Helical" evidence="1">
    <location>
        <begin position="244"/>
        <end position="268"/>
    </location>
</feature>
<dbReference type="AlphaFoldDB" id="A0A8S1HKL1"/>
<dbReference type="InterPro" id="IPR019423">
    <property type="entry name" value="7TM_GPCR_serpentine_rcpt_Srj"/>
</dbReference>
<feature type="transmembrane region" description="Helical" evidence="1">
    <location>
        <begin position="201"/>
        <end position="220"/>
    </location>
</feature>
<organism evidence="2 3">
    <name type="scientific">Caenorhabditis auriculariae</name>
    <dbReference type="NCBI Taxonomy" id="2777116"/>
    <lineage>
        <taxon>Eukaryota</taxon>
        <taxon>Metazoa</taxon>
        <taxon>Ecdysozoa</taxon>
        <taxon>Nematoda</taxon>
        <taxon>Chromadorea</taxon>
        <taxon>Rhabditida</taxon>
        <taxon>Rhabditina</taxon>
        <taxon>Rhabditomorpha</taxon>
        <taxon>Rhabditoidea</taxon>
        <taxon>Rhabditidae</taxon>
        <taxon>Peloderinae</taxon>
        <taxon>Caenorhabditis</taxon>
    </lineage>
</organism>
<feature type="transmembrane region" description="Helical" evidence="1">
    <location>
        <begin position="45"/>
        <end position="69"/>
    </location>
</feature>
<name>A0A8S1HKL1_9PELO</name>
<dbReference type="Gene3D" id="1.20.1070.10">
    <property type="entry name" value="Rhodopsin 7-helix transmembrane proteins"/>
    <property type="match status" value="1"/>
</dbReference>
<keyword evidence="1" id="KW-1133">Transmembrane helix</keyword>
<dbReference type="Pfam" id="PF10319">
    <property type="entry name" value="7TM_GPCR_Srj"/>
    <property type="match status" value="1"/>
</dbReference>
<proteinExistence type="predicted"/>
<evidence type="ECO:0008006" key="4">
    <source>
        <dbReference type="Google" id="ProtNLM"/>
    </source>
</evidence>
<dbReference type="PANTHER" id="PTHR45907">
    <property type="entry name" value="SERPENTINE RECEPTOR, CLASS J"/>
    <property type="match status" value="1"/>
</dbReference>
<keyword evidence="1" id="KW-0812">Transmembrane</keyword>
<gene>
    <name evidence="2" type="ORF">CAUJ_LOCUS9699</name>
</gene>
<keyword evidence="1" id="KW-0472">Membrane</keyword>
<protein>
    <recommendedName>
        <fullName evidence="4">G protein-coupled receptor</fullName>
    </recommendedName>
</protein>
<accession>A0A8S1HKL1</accession>
<feature type="transmembrane region" description="Helical" evidence="1">
    <location>
        <begin position="135"/>
        <end position="158"/>
    </location>
</feature>
<evidence type="ECO:0000313" key="3">
    <source>
        <dbReference type="Proteomes" id="UP000835052"/>
    </source>
</evidence>
<dbReference type="SUPFAM" id="SSF81321">
    <property type="entry name" value="Family A G protein-coupled receptor-like"/>
    <property type="match status" value="1"/>
</dbReference>
<dbReference type="PANTHER" id="PTHR45907:SF1">
    <property type="entry name" value="SERPENTINE RECEPTOR, CLASS J"/>
    <property type="match status" value="1"/>
</dbReference>
<feature type="transmembrane region" description="Helical" evidence="1">
    <location>
        <begin position="12"/>
        <end position="33"/>
    </location>
</feature>
<dbReference type="OrthoDB" id="5783895at2759"/>
<feature type="transmembrane region" description="Helical" evidence="1">
    <location>
        <begin position="89"/>
        <end position="115"/>
    </location>
</feature>
<sequence>MPEIDVGMIPKWLPRFFGLLSFIFNPLLIYLVMTQNKCKIGPYRQFLVCFALFDMTYSAVDVFVGMASHHYESSFSVFVSHGPLVDNPAAGKIGLTVRCAFVCLSYGILEIHFIYRYISLCRPKLLHWFTQPLYIVGWFIFWLSFGIYWAFAMSLAYLDEEDIEFLRDSFLDTYNVNIDDIGIIGIRYKATNPRTILRTSAGMLMGNIISVAVITSYCVMGNKINKLLKESTISTAAKRVHRQLFLALVAQTVIPFVVSFLPCCVPVYGPQGHKFDPRPDPTKGFKKFW</sequence>
<dbReference type="Proteomes" id="UP000835052">
    <property type="component" value="Unassembled WGS sequence"/>
</dbReference>